<dbReference type="Proteomes" id="UP000198282">
    <property type="component" value="Unassembled WGS sequence"/>
</dbReference>
<accession>A0A239PDX0</accession>
<feature type="non-terminal residue" evidence="1">
    <location>
        <position position="1"/>
    </location>
</feature>
<dbReference type="EMBL" id="FZOD01000179">
    <property type="protein sequence ID" value="SNT65230.1"/>
    <property type="molecule type" value="Genomic_DNA"/>
</dbReference>
<reference evidence="1 2" key="1">
    <citation type="submission" date="2017-06" db="EMBL/GenBank/DDBJ databases">
        <authorList>
            <person name="Kim H.J."/>
            <person name="Triplett B.A."/>
        </authorList>
    </citation>
    <scope>NUCLEOTIDE SEQUENCE [LARGE SCALE GENOMIC DNA]</scope>
    <source>
        <strain evidence="1 2">CGMCC 4.2132</strain>
    </source>
</reference>
<keyword evidence="2" id="KW-1185">Reference proteome</keyword>
<dbReference type="AlphaFoldDB" id="A0A239PDX0"/>
<evidence type="ECO:0000313" key="2">
    <source>
        <dbReference type="Proteomes" id="UP000198282"/>
    </source>
</evidence>
<gene>
    <name evidence="1" type="ORF">SAMN05216276_11791</name>
</gene>
<protein>
    <submittedName>
        <fullName evidence="1">Uncharacterized protein</fullName>
    </submittedName>
</protein>
<organism evidence="1 2">
    <name type="scientific">Streptosporangium subroseum</name>
    <dbReference type="NCBI Taxonomy" id="106412"/>
    <lineage>
        <taxon>Bacteria</taxon>
        <taxon>Bacillati</taxon>
        <taxon>Actinomycetota</taxon>
        <taxon>Actinomycetes</taxon>
        <taxon>Streptosporangiales</taxon>
        <taxon>Streptosporangiaceae</taxon>
        <taxon>Streptosporangium</taxon>
    </lineage>
</organism>
<evidence type="ECO:0000313" key="1">
    <source>
        <dbReference type="EMBL" id="SNT65230.1"/>
    </source>
</evidence>
<proteinExistence type="predicted"/>
<sequence length="25" mass="2704">GSPAEGRVPVFTEIMAFHREATITS</sequence>
<name>A0A239PDX0_9ACTN</name>